<evidence type="ECO:0000313" key="2">
    <source>
        <dbReference type="Proteomes" id="UP000324639"/>
    </source>
</evidence>
<proteinExistence type="predicted"/>
<dbReference type="AlphaFoldDB" id="A0A9X9MH43"/>
<accession>A0A9X9MH43</accession>
<sequence>MESLRDELRTELPDTFFDNFDGFYEMYFEETTWANKRKDIAKRYVNR</sequence>
<evidence type="ECO:0000313" key="1">
    <source>
        <dbReference type="EMBL" id="VDB87910.1"/>
    </source>
</evidence>
<organism evidence="1 2">
    <name type="scientific">Blumeria graminis f. sp. tritici</name>
    <dbReference type="NCBI Taxonomy" id="62690"/>
    <lineage>
        <taxon>Eukaryota</taxon>
        <taxon>Fungi</taxon>
        <taxon>Dikarya</taxon>
        <taxon>Ascomycota</taxon>
        <taxon>Pezizomycotina</taxon>
        <taxon>Leotiomycetes</taxon>
        <taxon>Erysiphales</taxon>
        <taxon>Erysiphaceae</taxon>
        <taxon>Blumeria</taxon>
    </lineage>
</organism>
<gene>
    <name evidence="1" type="ORF">BGT96224V316_LOCUS4203</name>
</gene>
<protein>
    <submittedName>
        <fullName evidence="1">Bgt-50504</fullName>
    </submittedName>
</protein>
<reference evidence="1 2" key="1">
    <citation type="submission" date="2018-08" db="EMBL/GenBank/DDBJ databases">
        <authorList>
            <person name="Muller C M."/>
        </authorList>
    </citation>
    <scope>NUCLEOTIDE SEQUENCE [LARGE SCALE GENOMIC DNA]</scope>
</reference>
<dbReference type="Proteomes" id="UP000324639">
    <property type="component" value="Chromosome Bgt_-06"/>
</dbReference>
<dbReference type="EMBL" id="LR026989">
    <property type="protein sequence ID" value="VDB87910.1"/>
    <property type="molecule type" value="Genomic_DNA"/>
</dbReference>
<name>A0A9X9MH43_BLUGR</name>
<keyword evidence="2" id="KW-1185">Reference proteome</keyword>